<dbReference type="Proteomes" id="UP000274756">
    <property type="component" value="Unassembled WGS sequence"/>
</dbReference>
<accession>A0A0N4UPI8</accession>
<evidence type="ECO:0000256" key="1">
    <source>
        <dbReference type="SAM" id="MobiDB-lite"/>
    </source>
</evidence>
<keyword evidence="4" id="KW-1185">Reference proteome</keyword>
<feature type="compositionally biased region" description="Basic and acidic residues" evidence="1">
    <location>
        <begin position="54"/>
        <end position="68"/>
    </location>
</feature>
<reference evidence="2 4" key="2">
    <citation type="submission" date="2018-11" db="EMBL/GenBank/DDBJ databases">
        <authorList>
            <consortium name="Pathogen Informatics"/>
        </authorList>
    </citation>
    <scope>NUCLEOTIDE SEQUENCE [LARGE SCALE GENOMIC DNA]</scope>
</reference>
<evidence type="ECO:0000313" key="3">
    <source>
        <dbReference type="Proteomes" id="UP000038040"/>
    </source>
</evidence>
<dbReference type="WBParaSite" id="DME_0000987901-mRNA-1">
    <property type="protein sequence ID" value="DME_0000987901-mRNA-1"/>
    <property type="gene ID" value="DME_0000987901"/>
</dbReference>
<name>A0A0N4UPI8_DRAME</name>
<evidence type="ECO:0000313" key="2">
    <source>
        <dbReference type="EMBL" id="VDN53483.1"/>
    </source>
</evidence>
<protein>
    <submittedName>
        <fullName evidence="2 5">Uncharacterized protein</fullName>
    </submittedName>
</protein>
<dbReference type="Proteomes" id="UP000038040">
    <property type="component" value="Unplaced"/>
</dbReference>
<gene>
    <name evidence="2" type="ORF">DME_LOCUS3456</name>
</gene>
<dbReference type="AlphaFoldDB" id="A0A0N4UPI8"/>
<evidence type="ECO:0000313" key="4">
    <source>
        <dbReference type="Proteomes" id="UP000274756"/>
    </source>
</evidence>
<dbReference type="EMBL" id="UYYG01000135">
    <property type="protein sequence ID" value="VDN53483.1"/>
    <property type="molecule type" value="Genomic_DNA"/>
</dbReference>
<feature type="region of interest" description="Disordered" evidence="1">
    <location>
        <begin position="54"/>
        <end position="79"/>
    </location>
</feature>
<sequence length="199" mass="23205">MINRVEMSKCTFWRMLVDRLSSTSLLPIKYLIDLHLGSTDENCRKTMETKNDAVLSREQRSISKREQLEADSATNSSFTQTKPSLEHFMEERSACRATEQAEPVESEIDECEDEINSQQEPNEDIINIPDFKLYRASLWKRLRGDVSEGSDDGDDQKKWSGVHQQQPSSRDHRFLNDITLALKRLKFQSRQIRRSCKYV</sequence>
<evidence type="ECO:0000313" key="5">
    <source>
        <dbReference type="WBParaSite" id="DME_0000987901-mRNA-1"/>
    </source>
</evidence>
<reference evidence="5" key="1">
    <citation type="submission" date="2017-02" db="UniProtKB">
        <authorList>
            <consortium name="WormBaseParasite"/>
        </authorList>
    </citation>
    <scope>IDENTIFICATION</scope>
</reference>
<feature type="region of interest" description="Disordered" evidence="1">
    <location>
        <begin position="145"/>
        <end position="171"/>
    </location>
</feature>
<organism evidence="3 5">
    <name type="scientific">Dracunculus medinensis</name>
    <name type="common">Guinea worm</name>
    <dbReference type="NCBI Taxonomy" id="318479"/>
    <lineage>
        <taxon>Eukaryota</taxon>
        <taxon>Metazoa</taxon>
        <taxon>Ecdysozoa</taxon>
        <taxon>Nematoda</taxon>
        <taxon>Chromadorea</taxon>
        <taxon>Rhabditida</taxon>
        <taxon>Spirurina</taxon>
        <taxon>Dracunculoidea</taxon>
        <taxon>Dracunculidae</taxon>
        <taxon>Dracunculus</taxon>
    </lineage>
</organism>
<proteinExistence type="predicted"/>